<evidence type="ECO:0000256" key="1">
    <source>
        <dbReference type="SAM" id="Phobius"/>
    </source>
</evidence>
<evidence type="ECO:0000313" key="3">
    <source>
        <dbReference type="EMBL" id="CAB4906590.1"/>
    </source>
</evidence>
<reference evidence="5" key="1">
    <citation type="submission" date="2020-05" db="EMBL/GenBank/DDBJ databases">
        <authorList>
            <person name="Chiriac C."/>
            <person name="Salcher M."/>
            <person name="Ghai R."/>
            <person name="Kavagutti S V."/>
        </authorList>
    </citation>
    <scope>NUCLEOTIDE SEQUENCE</scope>
</reference>
<keyword evidence="1" id="KW-0472">Membrane</keyword>
<sequence>MTGVVIFIIIMVVGIPMAVMFAGAIWSAVFGMFTENDADDRAEGTPYSLDS</sequence>
<proteinExistence type="predicted"/>
<accession>A0A6J7RJ45</accession>
<feature type="transmembrane region" description="Helical" evidence="1">
    <location>
        <begin position="6"/>
        <end position="33"/>
    </location>
</feature>
<dbReference type="EMBL" id="CAFBMM010000033">
    <property type="protein sequence ID" value="CAB4906590.1"/>
    <property type="molecule type" value="Genomic_DNA"/>
</dbReference>
<dbReference type="EMBL" id="CAFBPQ010000040">
    <property type="protein sequence ID" value="CAB5028829.1"/>
    <property type="molecule type" value="Genomic_DNA"/>
</dbReference>
<keyword evidence="1" id="KW-0812">Transmembrane</keyword>
<protein>
    <submittedName>
        <fullName evidence="5">Unannotated protein</fullName>
    </submittedName>
</protein>
<keyword evidence="1" id="KW-1133">Transmembrane helix</keyword>
<evidence type="ECO:0000313" key="2">
    <source>
        <dbReference type="EMBL" id="CAB4722173.1"/>
    </source>
</evidence>
<dbReference type="AlphaFoldDB" id="A0A6J7RJ45"/>
<organism evidence="5">
    <name type="scientific">freshwater metagenome</name>
    <dbReference type="NCBI Taxonomy" id="449393"/>
    <lineage>
        <taxon>unclassified sequences</taxon>
        <taxon>metagenomes</taxon>
        <taxon>ecological metagenomes</taxon>
    </lineage>
</organism>
<gene>
    <name evidence="2" type="ORF">UFOPK2683_00707</name>
    <name evidence="3" type="ORF">UFOPK3605_00807</name>
    <name evidence="4" type="ORF">UFOPK3897_00812</name>
    <name evidence="5" type="ORF">UFOPK4121_01164</name>
</gene>
<evidence type="ECO:0000313" key="5">
    <source>
        <dbReference type="EMBL" id="CAB5028829.1"/>
    </source>
</evidence>
<dbReference type="EMBL" id="CAEZYK010000031">
    <property type="protein sequence ID" value="CAB4722173.1"/>
    <property type="molecule type" value="Genomic_DNA"/>
</dbReference>
<dbReference type="EMBL" id="CAFBOF010000013">
    <property type="protein sequence ID" value="CAB4975983.1"/>
    <property type="molecule type" value="Genomic_DNA"/>
</dbReference>
<name>A0A6J7RJ45_9ZZZZ</name>
<evidence type="ECO:0000313" key="4">
    <source>
        <dbReference type="EMBL" id="CAB4975983.1"/>
    </source>
</evidence>